<organism evidence="2 3">
    <name type="scientific">Puccinia sorghi</name>
    <dbReference type="NCBI Taxonomy" id="27349"/>
    <lineage>
        <taxon>Eukaryota</taxon>
        <taxon>Fungi</taxon>
        <taxon>Dikarya</taxon>
        <taxon>Basidiomycota</taxon>
        <taxon>Pucciniomycotina</taxon>
        <taxon>Pucciniomycetes</taxon>
        <taxon>Pucciniales</taxon>
        <taxon>Pucciniaceae</taxon>
        <taxon>Puccinia</taxon>
    </lineage>
</organism>
<reference evidence="2 3" key="1">
    <citation type="submission" date="2015-08" db="EMBL/GenBank/DDBJ databases">
        <title>Next Generation Sequencing and Analysis of the Genome of Puccinia sorghi L Schw, the Causal Agent of Maize Common Rust.</title>
        <authorList>
            <person name="Rochi L."/>
            <person name="Burguener G."/>
            <person name="Darino M."/>
            <person name="Turjanski A."/>
            <person name="Kreff E."/>
            <person name="Dieguez M.J."/>
            <person name="Sacco F."/>
        </authorList>
    </citation>
    <scope>NUCLEOTIDE SEQUENCE [LARGE SCALE GENOMIC DNA]</scope>
    <source>
        <strain evidence="2 3">RO10H11247</strain>
    </source>
</reference>
<proteinExistence type="predicted"/>
<evidence type="ECO:0000256" key="1">
    <source>
        <dbReference type="SAM" id="Phobius"/>
    </source>
</evidence>
<keyword evidence="1" id="KW-0812">Transmembrane</keyword>
<evidence type="ECO:0000313" key="3">
    <source>
        <dbReference type="Proteomes" id="UP000037035"/>
    </source>
</evidence>
<keyword evidence="3" id="KW-1185">Reference proteome</keyword>
<name>A0A0L6VRJ1_9BASI</name>
<dbReference type="VEuPathDB" id="FungiDB:VP01_1221g4"/>
<keyword evidence="1" id="KW-0472">Membrane</keyword>
<sequence length="134" mass="14705">MEAKLVAYSLQNNADGAPEPLALINLTQAHVASLPIEIKKQQLPAGFAQGNNHAQRSVWGWFAVSSSMTESLFLLKNVVDTSLGRACLHALRYCTIKYATFALSLFAIYQAFLSTAGLRVVPVNWSLIPMRVKI</sequence>
<dbReference type="OrthoDB" id="2506708at2759"/>
<dbReference type="Proteomes" id="UP000037035">
    <property type="component" value="Unassembled WGS sequence"/>
</dbReference>
<protein>
    <submittedName>
        <fullName evidence="2">Uncharacterized protein</fullName>
    </submittedName>
</protein>
<gene>
    <name evidence="2" type="ORF">VP01_1221g4</name>
</gene>
<evidence type="ECO:0000313" key="2">
    <source>
        <dbReference type="EMBL" id="KNZ62805.1"/>
    </source>
</evidence>
<dbReference type="AlphaFoldDB" id="A0A0L6VRJ1"/>
<dbReference type="EMBL" id="LAVV01002466">
    <property type="protein sequence ID" value="KNZ62805.1"/>
    <property type="molecule type" value="Genomic_DNA"/>
</dbReference>
<feature type="transmembrane region" description="Helical" evidence="1">
    <location>
        <begin position="98"/>
        <end position="121"/>
    </location>
</feature>
<accession>A0A0L6VRJ1</accession>
<keyword evidence="1" id="KW-1133">Transmembrane helix</keyword>
<comment type="caution">
    <text evidence="2">The sequence shown here is derived from an EMBL/GenBank/DDBJ whole genome shotgun (WGS) entry which is preliminary data.</text>
</comment>